<reference evidence="2 3" key="1">
    <citation type="journal article" date="2024" name="G3 (Bethesda)">
        <title>Genome assembly of Hibiscus sabdariffa L. provides insights into metabolisms of medicinal natural products.</title>
        <authorList>
            <person name="Kim T."/>
        </authorList>
    </citation>
    <scope>NUCLEOTIDE SEQUENCE [LARGE SCALE GENOMIC DNA]</scope>
    <source>
        <strain evidence="2">TK-2024</strain>
        <tissue evidence="2">Old leaves</tissue>
    </source>
</reference>
<proteinExistence type="predicted"/>
<protein>
    <submittedName>
        <fullName evidence="2">Uncharacterized protein</fullName>
    </submittedName>
</protein>
<evidence type="ECO:0000313" key="3">
    <source>
        <dbReference type="Proteomes" id="UP001472677"/>
    </source>
</evidence>
<dbReference type="EMBL" id="JBBPBM010000103">
    <property type="protein sequence ID" value="KAK8508335.1"/>
    <property type="molecule type" value="Genomic_DNA"/>
</dbReference>
<feature type="region of interest" description="Disordered" evidence="1">
    <location>
        <begin position="1"/>
        <end position="23"/>
    </location>
</feature>
<name>A0ABR2BMF8_9ROSI</name>
<dbReference type="Proteomes" id="UP001472677">
    <property type="component" value="Unassembled WGS sequence"/>
</dbReference>
<evidence type="ECO:0000256" key="1">
    <source>
        <dbReference type="SAM" id="MobiDB-lite"/>
    </source>
</evidence>
<gene>
    <name evidence="2" type="ORF">V6N12_019514</name>
</gene>
<sequence>MGVSISRHSHPKITSRKQRDNNISPDSLVKVCSEAFTIILKKIHLTMGTCELVPLQHDVVILCREQLVRIYQQFMPHIYKVYSRKGSDLKYFTKAFKLSHSNELKG</sequence>
<organism evidence="2 3">
    <name type="scientific">Hibiscus sabdariffa</name>
    <name type="common">roselle</name>
    <dbReference type="NCBI Taxonomy" id="183260"/>
    <lineage>
        <taxon>Eukaryota</taxon>
        <taxon>Viridiplantae</taxon>
        <taxon>Streptophyta</taxon>
        <taxon>Embryophyta</taxon>
        <taxon>Tracheophyta</taxon>
        <taxon>Spermatophyta</taxon>
        <taxon>Magnoliopsida</taxon>
        <taxon>eudicotyledons</taxon>
        <taxon>Gunneridae</taxon>
        <taxon>Pentapetalae</taxon>
        <taxon>rosids</taxon>
        <taxon>malvids</taxon>
        <taxon>Malvales</taxon>
        <taxon>Malvaceae</taxon>
        <taxon>Malvoideae</taxon>
        <taxon>Hibiscus</taxon>
    </lineage>
</organism>
<feature type="compositionally biased region" description="Basic residues" evidence="1">
    <location>
        <begin position="7"/>
        <end position="16"/>
    </location>
</feature>
<keyword evidence="3" id="KW-1185">Reference proteome</keyword>
<evidence type="ECO:0000313" key="2">
    <source>
        <dbReference type="EMBL" id="KAK8508335.1"/>
    </source>
</evidence>
<accession>A0ABR2BMF8</accession>
<comment type="caution">
    <text evidence="2">The sequence shown here is derived from an EMBL/GenBank/DDBJ whole genome shotgun (WGS) entry which is preliminary data.</text>
</comment>